<gene>
    <name evidence="1" type="ORF">HMPREF0202_01143</name>
</gene>
<keyword evidence="2" id="KW-1185">Reference proteome</keyword>
<comment type="caution">
    <text evidence="1">The sequence shown here is derived from an EMBL/GenBank/DDBJ whole genome shotgun (WGS) entry which is preliminary data.</text>
</comment>
<name>U7VBT1_9FUSO</name>
<feature type="non-terminal residue" evidence="1">
    <location>
        <position position="347"/>
    </location>
</feature>
<proteinExistence type="predicted"/>
<evidence type="ECO:0008006" key="3">
    <source>
        <dbReference type="Google" id="ProtNLM"/>
    </source>
</evidence>
<dbReference type="HOGENOM" id="CLU_047097_0_0_0"/>
<sequence length="347" mass="41337">MGVVQINTTNINIFTLFSQGNFSLEELSLYLNLEKKSIYKNINSINSFLKDENLPLITLNEGIYSLKLSKFQWENLFRRKDFITSDEIIDYLYLKFIHNGFINLESEKERLNISRSSIIRYFNDIKKTLEINESQYEYIVGRGLKLTFLSQTDKNIFSKKLIKFFIKCDFSLNHSIFIIDLIKDYDINKLLNHLYRIFKALNLPTTHFIISFLCSLHICIKVFGGFNFKRDYSYKDFSDIENIIKSNLKDYDSLYQQQIFYFVISLKRDEINFEPSTLEKAFKTIEEIKQKFNLNNLNPFLEKMLLKKICFSIFKYENHIFKVKSASINNKEKVLLNILDNILKKYN</sequence>
<dbReference type="EMBL" id="AXZF01000040">
    <property type="protein sequence ID" value="ERT68976.1"/>
    <property type="molecule type" value="Genomic_DNA"/>
</dbReference>
<evidence type="ECO:0000313" key="2">
    <source>
        <dbReference type="Proteomes" id="UP000017081"/>
    </source>
</evidence>
<reference evidence="1 2" key="1">
    <citation type="submission" date="2013-08" db="EMBL/GenBank/DDBJ databases">
        <authorList>
            <person name="Weinstock G."/>
            <person name="Sodergren E."/>
            <person name="Wylie T."/>
            <person name="Fulton L."/>
            <person name="Fulton R."/>
            <person name="Fronick C."/>
            <person name="O'Laughlin M."/>
            <person name="Godfrey J."/>
            <person name="Miner T."/>
            <person name="Herter B."/>
            <person name="Appelbaum E."/>
            <person name="Cordes M."/>
            <person name="Lek S."/>
            <person name="Wollam A."/>
            <person name="Pepin K.H."/>
            <person name="Palsikar V.B."/>
            <person name="Mitreva M."/>
            <person name="Wilson R.K."/>
        </authorList>
    </citation>
    <scope>NUCLEOTIDE SEQUENCE [LARGE SCALE GENOMIC DNA]</scope>
    <source>
        <strain evidence="1 2">ATCC BAA-474</strain>
    </source>
</reference>
<dbReference type="AlphaFoldDB" id="U7VBT1"/>
<protein>
    <recommendedName>
        <fullName evidence="3">Mga helix-turn-helix domain-containing protein</fullName>
    </recommendedName>
</protein>
<evidence type="ECO:0000313" key="1">
    <source>
        <dbReference type="EMBL" id="ERT68976.1"/>
    </source>
</evidence>
<accession>U7VBT1</accession>
<dbReference type="Proteomes" id="UP000017081">
    <property type="component" value="Unassembled WGS sequence"/>
</dbReference>
<dbReference type="RefSeq" id="WP_023050683.1">
    <property type="nucleotide sequence ID" value="NZ_KI518183.1"/>
</dbReference>
<organism evidence="1 2">
    <name type="scientific">Cetobacterium somerae ATCC BAA-474</name>
    <dbReference type="NCBI Taxonomy" id="1319815"/>
    <lineage>
        <taxon>Bacteria</taxon>
        <taxon>Fusobacteriati</taxon>
        <taxon>Fusobacteriota</taxon>
        <taxon>Fusobacteriia</taxon>
        <taxon>Fusobacteriales</taxon>
        <taxon>Fusobacteriaceae</taxon>
        <taxon>Cetobacterium</taxon>
    </lineage>
</organism>